<dbReference type="EMBL" id="MN741019">
    <property type="protein sequence ID" value="QHU22883.1"/>
    <property type="molecule type" value="Genomic_DNA"/>
</dbReference>
<sequence length="1114" mass="129523">MINRFYLKGAGKKSRRKSKKKSDITPEETVLEMTHTLPDGRVIELGEERREEQTYKEGKNFVDSKEMKRRLEAILPAISRKLEILKKRLQYLNIYQKKLKEYKKGLKFLTPKSAVKETLAEVMDKSITAQMNNGIDAGFTKSALAIQLQNNPHQAELFEEIVKIARDSEGADEDELNTMLANVKDQYREGLEKSNAVNEELTRINDILKAKESESIEDSIDKLTFTEHERDFWNKSHMKEFREQRERAKTYANSWENTKFDSRIHRDEFPSPPSSSEDEDEEDESKGWEESKNESTGGGPYALSYYLKGAGKKSKQRKTKTPKPTTMSKEFEHSLLVRIVNISTSSEIISFTLQFNNDDEFSDNQLKNILKKGKFSEAESQELLNALNYLKEAVKDIDSKTQIEHIQILYSPINIARITEIKQNISDIEPFVPKNNIKVFEDRVMLEFIKQFKLGLSLDAKARASVALAEARRTKLTKPQAAEIAAALRNNLSEFEQFLKSGNHFKEFVASISEKTLNTLNIEKLMQPFKDTLNFPTSLPKDIEESVLDLDERLKNISDFDEINAIELEWKSKFREHLKLKQETDSNLNTLIENKDELRGQLVVVTTHNGEDLYTLRMRDYNKKNPEMESNPKIEKINSQTDKIDSQTEKIKSQTKKERLKQKELRAKQAILIKEAVTLLGNKLPPSLRNENAGKNYRNILNATLRKPDGQDFELDITTQIDSENKQLKSYAVTWAKDEETLQQLVNLLEDFNYVTNNKPIYNDFGEQTLETLYRVYDIIDSPEKYSKRQINNAAEDITNIRNALWPNDIELWQTYDNIKKIYNSLRNYLLRNGWSLKSSFLGDTIIATPAPKYEIYGSKTEDAPFSNTEYKLLIELVDRFSILLPENEILINERRLEMQKGMQMQNTNLSENELDRMVKETNYITSILKGILELPSDKNKWAPSKLQKWRILDIHKRLSIDLEKLLEEEKKRVVEKIKLQFGEGQEWVKAVEISAEDMDNFLKIDQFKEKEDEKIKSIISPIIDELLKETTTNSDYLNEIIDEATTEEIQQGDYYDSEDEYEVEPLWKLRNFIWDSDESSDGEDIVRFFSVKNKGYEEFKNEDTSQKGALETI</sequence>
<name>A0A6C0L024_9ZZZZ</name>
<evidence type="ECO:0000313" key="2">
    <source>
        <dbReference type="EMBL" id="QHU22883.1"/>
    </source>
</evidence>
<organism evidence="2">
    <name type="scientific">viral metagenome</name>
    <dbReference type="NCBI Taxonomy" id="1070528"/>
    <lineage>
        <taxon>unclassified sequences</taxon>
        <taxon>metagenomes</taxon>
        <taxon>organismal metagenomes</taxon>
    </lineage>
</organism>
<dbReference type="AlphaFoldDB" id="A0A6C0L024"/>
<evidence type="ECO:0000256" key="1">
    <source>
        <dbReference type="SAM" id="MobiDB-lite"/>
    </source>
</evidence>
<feature type="region of interest" description="Disordered" evidence="1">
    <location>
        <begin position="262"/>
        <end position="300"/>
    </location>
</feature>
<protein>
    <submittedName>
        <fullName evidence="2">Uncharacterized protein</fullName>
    </submittedName>
</protein>
<proteinExistence type="predicted"/>
<reference evidence="2" key="1">
    <citation type="journal article" date="2020" name="Nature">
        <title>Giant virus diversity and host interactions through global metagenomics.</title>
        <authorList>
            <person name="Schulz F."/>
            <person name="Roux S."/>
            <person name="Paez-Espino D."/>
            <person name="Jungbluth S."/>
            <person name="Walsh D.A."/>
            <person name="Denef V.J."/>
            <person name="McMahon K.D."/>
            <person name="Konstantinidis K.T."/>
            <person name="Eloe-Fadrosh E.A."/>
            <person name="Kyrpides N.C."/>
            <person name="Woyke T."/>
        </authorList>
    </citation>
    <scope>NUCLEOTIDE SEQUENCE</scope>
    <source>
        <strain evidence="2">GVMAG-S-ERX555907-63</strain>
    </source>
</reference>
<feature type="region of interest" description="Disordered" evidence="1">
    <location>
        <begin position="9"/>
        <end position="28"/>
    </location>
</feature>
<feature type="compositionally biased region" description="Basic residues" evidence="1">
    <location>
        <begin position="10"/>
        <end position="20"/>
    </location>
</feature>
<accession>A0A6C0L024</accession>